<dbReference type="SUPFAM" id="SSF89392">
    <property type="entry name" value="Prokaryotic lipoproteins and lipoprotein localization factors"/>
    <property type="match status" value="1"/>
</dbReference>
<dbReference type="Gene3D" id="2.50.20.10">
    <property type="entry name" value="Lipoprotein localisation LolA/LolB/LppX"/>
    <property type="match status" value="1"/>
</dbReference>
<organism evidence="3 4">
    <name type="scientific">Amycolatopsis albispora</name>
    <dbReference type="NCBI Taxonomy" id="1804986"/>
    <lineage>
        <taxon>Bacteria</taxon>
        <taxon>Bacillati</taxon>
        <taxon>Actinomycetota</taxon>
        <taxon>Actinomycetes</taxon>
        <taxon>Pseudonocardiales</taxon>
        <taxon>Pseudonocardiaceae</taxon>
        <taxon>Amycolatopsis</taxon>
    </lineage>
</organism>
<reference evidence="3 4" key="1">
    <citation type="submission" date="2016-04" db="EMBL/GenBank/DDBJ databases">
        <title>Complete genome sequence and analysis of deep-sea sediment isolate, Amycolatopsis sp. WP1.</title>
        <authorList>
            <person name="Wang H."/>
            <person name="Chen S."/>
            <person name="Wu Q."/>
        </authorList>
    </citation>
    <scope>NUCLEOTIDE SEQUENCE [LARGE SCALE GENOMIC DNA]</scope>
    <source>
        <strain evidence="3 4">WP1</strain>
    </source>
</reference>
<dbReference type="InterPro" id="IPR029046">
    <property type="entry name" value="LolA/LolB/LppX"/>
</dbReference>
<dbReference type="PANTHER" id="PTHR37507:SF2">
    <property type="entry name" value="SPORULATION PROTEIN YDCC"/>
    <property type="match status" value="1"/>
</dbReference>
<dbReference type="EMBL" id="CP015163">
    <property type="protein sequence ID" value="AXB45077.1"/>
    <property type="molecule type" value="Genomic_DNA"/>
</dbReference>
<dbReference type="AlphaFoldDB" id="A0A344LAK3"/>
<dbReference type="Pfam" id="PF03888">
    <property type="entry name" value="MucB_RseB"/>
    <property type="match status" value="1"/>
</dbReference>
<feature type="domain" description="MucB/RseB N-terminal" evidence="2">
    <location>
        <begin position="158"/>
        <end position="219"/>
    </location>
</feature>
<dbReference type="InterPro" id="IPR052944">
    <property type="entry name" value="Sporulation_related"/>
</dbReference>
<keyword evidence="4" id="KW-1185">Reference proteome</keyword>
<evidence type="ECO:0000313" key="3">
    <source>
        <dbReference type="EMBL" id="AXB45077.1"/>
    </source>
</evidence>
<protein>
    <recommendedName>
        <fullName evidence="2">MucB/RseB N-terminal domain-containing protein</fullName>
    </recommendedName>
</protein>
<dbReference type="OrthoDB" id="4822274at2"/>
<accession>A0A344LAK3</accession>
<evidence type="ECO:0000259" key="2">
    <source>
        <dbReference type="Pfam" id="PF03888"/>
    </source>
</evidence>
<dbReference type="InterPro" id="IPR033434">
    <property type="entry name" value="MucB/RseB_N"/>
</dbReference>
<evidence type="ECO:0000256" key="1">
    <source>
        <dbReference type="SAM" id="SignalP"/>
    </source>
</evidence>
<dbReference type="Proteomes" id="UP000250434">
    <property type="component" value="Chromosome"/>
</dbReference>
<proteinExistence type="predicted"/>
<gene>
    <name evidence="3" type="ORF">A4R43_23390</name>
</gene>
<dbReference type="RefSeq" id="WP_113694334.1">
    <property type="nucleotide sequence ID" value="NZ_CP015163.1"/>
</dbReference>
<dbReference type="PANTHER" id="PTHR37507">
    <property type="entry name" value="SPORULATION PROTEIN YDCC"/>
    <property type="match status" value="1"/>
</dbReference>
<feature type="chain" id="PRO_5017038093" description="MucB/RseB N-terminal domain-containing protein" evidence="1">
    <location>
        <begin position="32"/>
        <end position="369"/>
    </location>
</feature>
<sequence>MQPRKKALVAAASGTAIGLAGLAFIAMPAGAGEAPPELPAVSAEDLVQSVLTADAPALRGTVTVSEQLGLPAGLPGVGSLDLDEARVFNDGNGKTRLAIKQGGTENTVVHDGATVWSYNSADNTATKVTLPQGTEGAAKHEGVTEDGQLTDPTAAAGQLLQAVREFSTVTVDGTARVADRPAYELVLTPKPDERTLLREIRVAVDSETRMPLRLEVLTNGTTEPALEIGFSEFAVEQQPADLFTFTPPAGAKVEEVTPEAKHDDAEAGKVKDAVDPQVVGTGWDSVITGRVPADLLAGGQLPSELEGEEGQEGLNVQALLGQVAKPVSGPFGTGHVITTKVGTALLTDDGRFAAGAVPEQVLIEALGTK</sequence>
<feature type="signal peptide" evidence="1">
    <location>
        <begin position="1"/>
        <end position="31"/>
    </location>
</feature>
<evidence type="ECO:0000313" key="4">
    <source>
        <dbReference type="Proteomes" id="UP000250434"/>
    </source>
</evidence>
<dbReference type="KEGG" id="aab:A4R43_23390"/>
<keyword evidence="1" id="KW-0732">Signal</keyword>
<name>A0A344LAK3_9PSEU</name>